<gene>
    <name evidence="4" type="primary">hyaD_1</name>
    <name evidence="4" type="ORF">NCTC10376_01736</name>
</gene>
<organism evidence="4 5">
    <name type="scientific">Proteus vulgaris</name>
    <dbReference type="NCBI Taxonomy" id="585"/>
    <lineage>
        <taxon>Bacteria</taxon>
        <taxon>Pseudomonadati</taxon>
        <taxon>Pseudomonadota</taxon>
        <taxon>Gammaproteobacteria</taxon>
        <taxon>Enterobacterales</taxon>
        <taxon>Morganellaceae</taxon>
        <taxon>Proteus</taxon>
    </lineage>
</organism>
<dbReference type="AlphaFoldDB" id="A0A379F8A3"/>
<accession>A0A379F8A3</accession>
<proteinExistence type="predicted"/>
<dbReference type="SUPFAM" id="SSF53448">
    <property type="entry name" value="Nucleotide-diphospho-sugar transferases"/>
    <property type="match status" value="1"/>
</dbReference>
<dbReference type="PANTHER" id="PTHR22916">
    <property type="entry name" value="GLYCOSYLTRANSFERASE"/>
    <property type="match status" value="1"/>
</dbReference>
<evidence type="ECO:0000256" key="1">
    <source>
        <dbReference type="ARBA" id="ARBA00022676"/>
    </source>
</evidence>
<sequence length="65" mass="7298">MKTPQISVIVPMFNEASRMTRLLDSVITQTFTDIEVIIVNDGSTDNSAEIATSYCQKDARVKLYQ</sequence>
<dbReference type="PANTHER" id="PTHR22916:SF51">
    <property type="entry name" value="GLYCOSYLTRANSFERASE EPSH-RELATED"/>
    <property type="match status" value="1"/>
</dbReference>
<evidence type="ECO:0000259" key="3">
    <source>
        <dbReference type="Pfam" id="PF00535"/>
    </source>
</evidence>
<dbReference type="CDD" id="cd00761">
    <property type="entry name" value="Glyco_tranf_GTA_type"/>
    <property type="match status" value="1"/>
</dbReference>
<keyword evidence="2 4" id="KW-0808">Transferase</keyword>
<dbReference type="InterPro" id="IPR029044">
    <property type="entry name" value="Nucleotide-diphossugar_trans"/>
</dbReference>
<evidence type="ECO:0000256" key="2">
    <source>
        <dbReference type="ARBA" id="ARBA00022679"/>
    </source>
</evidence>
<dbReference type="Proteomes" id="UP000254331">
    <property type="component" value="Unassembled WGS sequence"/>
</dbReference>
<dbReference type="GO" id="GO:0050501">
    <property type="term" value="F:hyaluronan synthase activity"/>
    <property type="evidence" value="ECO:0007669"/>
    <property type="project" value="UniProtKB-EC"/>
</dbReference>
<evidence type="ECO:0000313" key="5">
    <source>
        <dbReference type="Proteomes" id="UP000254331"/>
    </source>
</evidence>
<protein>
    <submittedName>
        <fullName evidence="4">Glycosyl transferase</fullName>
        <ecNumber evidence="4">2.4.1.212</ecNumber>
    </submittedName>
</protein>
<dbReference type="EC" id="2.4.1.212" evidence="4"/>
<dbReference type="Pfam" id="PF00535">
    <property type="entry name" value="Glycos_transf_2"/>
    <property type="match status" value="1"/>
</dbReference>
<feature type="domain" description="Glycosyltransferase 2-like" evidence="3">
    <location>
        <begin position="7"/>
        <end position="64"/>
    </location>
</feature>
<dbReference type="Gene3D" id="3.90.550.10">
    <property type="entry name" value="Spore Coat Polysaccharide Biosynthesis Protein SpsA, Chain A"/>
    <property type="match status" value="1"/>
</dbReference>
<evidence type="ECO:0000313" key="4">
    <source>
        <dbReference type="EMBL" id="SUC15854.1"/>
    </source>
</evidence>
<name>A0A379F8A3_PROVU</name>
<keyword evidence="1 4" id="KW-0328">Glycosyltransferase</keyword>
<reference evidence="4 5" key="1">
    <citation type="submission" date="2018-06" db="EMBL/GenBank/DDBJ databases">
        <authorList>
            <consortium name="Pathogen Informatics"/>
            <person name="Doyle S."/>
        </authorList>
    </citation>
    <scope>NUCLEOTIDE SEQUENCE [LARGE SCALE GENOMIC DNA]</scope>
    <source>
        <strain evidence="4 5">NCTC10376</strain>
    </source>
</reference>
<dbReference type="InterPro" id="IPR001173">
    <property type="entry name" value="Glyco_trans_2-like"/>
</dbReference>
<dbReference type="EMBL" id="UGTW01000001">
    <property type="protein sequence ID" value="SUC15854.1"/>
    <property type="molecule type" value="Genomic_DNA"/>
</dbReference>